<proteinExistence type="predicted"/>
<organism evidence="2 3">
    <name type="scientific">Dichanthelium oligosanthes</name>
    <dbReference type="NCBI Taxonomy" id="888268"/>
    <lineage>
        <taxon>Eukaryota</taxon>
        <taxon>Viridiplantae</taxon>
        <taxon>Streptophyta</taxon>
        <taxon>Embryophyta</taxon>
        <taxon>Tracheophyta</taxon>
        <taxon>Spermatophyta</taxon>
        <taxon>Magnoliopsida</taxon>
        <taxon>Liliopsida</taxon>
        <taxon>Poales</taxon>
        <taxon>Poaceae</taxon>
        <taxon>PACMAD clade</taxon>
        <taxon>Panicoideae</taxon>
        <taxon>Panicodae</taxon>
        <taxon>Paniceae</taxon>
        <taxon>Dichantheliinae</taxon>
        <taxon>Dichanthelium</taxon>
    </lineage>
</organism>
<keyword evidence="3" id="KW-1185">Reference proteome</keyword>
<feature type="transmembrane region" description="Helical" evidence="1">
    <location>
        <begin position="46"/>
        <end position="69"/>
    </location>
</feature>
<protein>
    <submittedName>
        <fullName evidence="2">Uncharacterized protein</fullName>
    </submittedName>
</protein>
<dbReference type="EMBL" id="LWDX02073451">
    <property type="protein sequence ID" value="OEL13421.1"/>
    <property type="molecule type" value="Genomic_DNA"/>
</dbReference>
<keyword evidence="1" id="KW-0812">Transmembrane</keyword>
<reference evidence="2 3" key="1">
    <citation type="submission" date="2016-09" db="EMBL/GenBank/DDBJ databases">
        <title>The draft genome of Dichanthelium oligosanthes: A C3 panicoid grass species.</title>
        <authorList>
            <person name="Studer A.J."/>
            <person name="Schnable J.C."/>
            <person name="Brutnell T.P."/>
        </authorList>
    </citation>
    <scope>NUCLEOTIDE SEQUENCE [LARGE SCALE GENOMIC DNA]</scope>
    <source>
        <strain evidence="3">cv. Kellogg 1175</strain>
        <tissue evidence="2">Leaf</tissue>
    </source>
</reference>
<evidence type="ECO:0000313" key="3">
    <source>
        <dbReference type="Proteomes" id="UP000095767"/>
    </source>
</evidence>
<evidence type="ECO:0000256" key="1">
    <source>
        <dbReference type="SAM" id="Phobius"/>
    </source>
</evidence>
<name>A0A1E5UKN1_9POAL</name>
<gene>
    <name evidence="2" type="ORF">BAE44_0025560</name>
</gene>
<comment type="caution">
    <text evidence="2">The sequence shown here is derived from an EMBL/GenBank/DDBJ whole genome shotgun (WGS) entry which is preliminary data.</text>
</comment>
<accession>A0A1E5UKN1</accession>
<sequence>MYTAWNVCKERNRRIFEGRQMDAMQVEQEIKTEMALRRMARGGPELIVSMIMYFLWSLSVFILLCNIHFVRLCMFLLLK</sequence>
<keyword evidence="1" id="KW-0472">Membrane</keyword>
<evidence type="ECO:0000313" key="2">
    <source>
        <dbReference type="EMBL" id="OEL13421.1"/>
    </source>
</evidence>
<keyword evidence="1" id="KW-1133">Transmembrane helix</keyword>
<dbReference type="AlphaFoldDB" id="A0A1E5UKN1"/>
<dbReference type="Proteomes" id="UP000095767">
    <property type="component" value="Unassembled WGS sequence"/>
</dbReference>